<name>A0ABW8P994_9FLAO</name>
<reference evidence="1 2" key="1">
    <citation type="submission" date="2024-02" db="EMBL/GenBank/DDBJ databases">
        <title>Comparative Genomic Analysis of Flavobacterium Species Causing Columnaris Disease of Freshwater Fish in Thailand: Insights into Virulence and Resistance Mechanisms.</title>
        <authorList>
            <person name="Nguyen D."/>
            <person name="Chokmangmeepisarn P."/>
            <person name="Khianchaikhan K."/>
            <person name="Morishita M."/>
            <person name="Bunnoy A."/>
            <person name="Rodkhum C."/>
        </authorList>
    </citation>
    <scope>NUCLEOTIDE SEQUENCE [LARGE SCALE GENOMIC DNA]</scope>
    <source>
        <strain evidence="1 2">CNRT2201</strain>
    </source>
</reference>
<evidence type="ECO:0008006" key="3">
    <source>
        <dbReference type="Google" id="ProtNLM"/>
    </source>
</evidence>
<accession>A0ABW8P994</accession>
<gene>
    <name evidence="1" type="ORF">V3I07_07920</name>
</gene>
<proteinExistence type="predicted"/>
<protein>
    <recommendedName>
        <fullName evidence="3">Lipoprotein</fullName>
    </recommendedName>
</protein>
<evidence type="ECO:0000313" key="1">
    <source>
        <dbReference type="EMBL" id="MFK7000820.1"/>
    </source>
</evidence>
<dbReference type="Proteomes" id="UP001621706">
    <property type="component" value="Unassembled WGS sequence"/>
</dbReference>
<evidence type="ECO:0000313" key="2">
    <source>
        <dbReference type="Proteomes" id="UP001621706"/>
    </source>
</evidence>
<sequence length="163" mass="19013">MNTFITIFTETFMQNKYFLLVINLLLFSCNDKEKKINEFSLCNNDNVIHFHHKELILSFAGNTNKIDVKKIKILHIRNNQIIPALSYSKLRDNKIDFVDLPSLRTIDSLKIILNDKESIYLHNFKNGPDYGGQKFLGCTFQTYMLNGVEKGISDHSKIYIYLN</sequence>
<comment type="caution">
    <text evidence="1">The sequence shown here is derived from an EMBL/GenBank/DDBJ whole genome shotgun (WGS) entry which is preliminary data.</text>
</comment>
<dbReference type="GeneID" id="96800374"/>
<dbReference type="EMBL" id="JAZGZP010000010">
    <property type="protein sequence ID" value="MFK7000820.1"/>
    <property type="molecule type" value="Genomic_DNA"/>
</dbReference>
<organism evidence="1 2">
    <name type="scientific">Flavobacterium oreochromis</name>
    <dbReference type="NCBI Taxonomy" id="2906078"/>
    <lineage>
        <taxon>Bacteria</taxon>
        <taxon>Pseudomonadati</taxon>
        <taxon>Bacteroidota</taxon>
        <taxon>Flavobacteriia</taxon>
        <taxon>Flavobacteriales</taxon>
        <taxon>Flavobacteriaceae</taxon>
        <taxon>Flavobacterium</taxon>
    </lineage>
</organism>
<dbReference type="RefSeq" id="WP_123867203.1">
    <property type="nucleotide sequence ID" value="NZ_JAZGZQ010000032.1"/>
</dbReference>
<keyword evidence="2" id="KW-1185">Reference proteome</keyword>